<evidence type="ECO:0000313" key="2">
    <source>
        <dbReference type="EMBL" id="GFH61569.1"/>
    </source>
</evidence>
<keyword evidence="1" id="KW-0812">Transmembrane</keyword>
<feature type="transmembrane region" description="Helical" evidence="1">
    <location>
        <begin position="12"/>
        <end position="29"/>
    </location>
</feature>
<keyword evidence="3" id="KW-1185">Reference proteome</keyword>
<proteinExistence type="predicted"/>
<keyword evidence="1" id="KW-0472">Membrane</keyword>
<sequence length="121" mass="14191">MIVTATAAKRYLISLAAIVIGVIMRKYIYEFEDDSAILQKGKYISEGYDINTRHSIDESFLKERLQNSLSADEDHHDHYYYAQDDDDIIFDIDTGEFIGDDDYVRENLDRQMELKLRGNWI</sequence>
<keyword evidence="1" id="KW-1133">Transmembrane helix</keyword>
<name>A0AAD3DBT6_9STRA</name>
<dbReference type="Proteomes" id="UP001054902">
    <property type="component" value="Unassembled WGS sequence"/>
</dbReference>
<accession>A0AAD3DBT6</accession>
<protein>
    <submittedName>
        <fullName evidence="2">Uncharacterized protein</fullName>
    </submittedName>
</protein>
<evidence type="ECO:0000256" key="1">
    <source>
        <dbReference type="SAM" id="Phobius"/>
    </source>
</evidence>
<evidence type="ECO:0000313" key="3">
    <source>
        <dbReference type="Proteomes" id="UP001054902"/>
    </source>
</evidence>
<comment type="caution">
    <text evidence="2">The sequence shown here is derived from an EMBL/GenBank/DDBJ whole genome shotgun (WGS) entry which is preliminary data.</text>
</comment>
<dbReference type="EMBL" id="BLLK01000074">
    <property type="protein sequence ID" value="GFH61569.1"/>
    <property type="molecule type" value="Genomic_DNA"/>
</dbReference>
<organism evidence="2 3">
    <name type="scientific">Chaetoceros tenuissimus</name>
    <dbReference type="NCBI Taxonomy" id="426638"/>
    <lineage>
        <taxon>Eukaryota</taxon>
        <taxon>Sar</taxon>
        <taxon>Stramenopiles</taxon>
        <taxon>Ochrophyta</taxon>
        <taxon>Bacillariophyta</taxon>
        <taxon>Coscinodiscophyceae</taxon>
        <taxon>Chaetocerotophycidae</taxon>
        <taxon>Chaetocerotales</taxon>
        <taxon>Chaetocerotaceae</taxon>
        <taxon>Chaetoceros</taxon>
    </lineage>
</organism>
<gene>
    <name evidence="2" type="ORF">CTEN210_18045</name>
</gene>
<reference evidence="2 3" key="1">
    <citation type="journal article" date="2021" name="Sci. Rep.">
        <title>The genome of the diatom Chaetoceros tenuissimus carries an ancient integrated fragment of an extant virus.</title>
        <authorList>
            <person name="Hongo Y."/>
            <person name="Kimura K."/>
            <person name="Takaki Y."/>
            <person name="Yoshida Y."/>
            <person name="Baba S."/>
            <person name="Kobayashi G."/>
            <person name="Nagasaki K."/>
            <person name="Hano T."/>
            <person name="Tomaru Y."/>
        </authorList>
    </citation>
    <scope>NUCLEOTIDE SEQUENCE [LARGE SCALE GENOMIC DNA]</scope>
    <source>
        <strain evidence="2 3">NIES-3715</strain>
    </source>
</reference>
<dbReference type="AlphaFoldDB" id="A0AAD3DBT6"/>